<dbReference type="GO" id="GO:0004124">
    <property type="term" value="F:cysteine synthase activity"/>
    <property type="evidence" value="ECO:0007669"/>
    <property type="project" value="TreeGrafter"/>
</dbReference>
<dbReference type="SUPFAM" id="SSF53383">
    <property type="entry name" value="PLP-dependent transferases"/>
    <property type="match status" value="1"/>
</dbReference>
<sequence>MYPLVQSTTFKYEDPDLVADIFDLKADGHMYSRISNPTVANFEEKIAYLEGGVGAVAVSSGQSAVLLAILNICKSGDNIISVSSLYGGTYNLFNITLRSFGIETKFVSNNDDKEYILSLVDENTKAIYGETIGNPGLDILDFKKLSEIAKKGDIPFIVDNTVASPYLCNPINFGANIVIHSTSKYIDGHAVALGGIVIDCGNFNWDNGKYPLLSDGDVSCHDIKYVEEFRKSAYITKLRASLLRDLGSTMSPFNPFLSNLGLETLHLRMKKHSQNALVLAKYLENHEKVSWVNYPYLESREDYKKVKTYLKGGSGILTFGIKGGINEAKTFIKSLKLVDLAIHLGFNKTSVLHPASTTHSQLSNEDKIKCGVSLEMIRVSVGIENIDDLINDFDIALKEI</sequence>
<dbReference type="InterPro" id="IPR015422">
    <property type="entry name" value="PyrdxlP-dep_Trfase_small"/>
</dbReference>
<dbReference type="PIRSF" id="PIRSF001434">
    <property type="entry name" value="CGS"/>
    <property type="match status" value="1"/>
</dbReference>
<dbReference type="NCBIfam" id="TIGR01326">
    <property type="entry name" value="OAH_OAS_sulfhy"/>
    <property type="match status" value="1"/>
</dbReference>
<feature type="modified residue" description="N6-(pyridoxal phosphate)lysine" evidence="8">
    <location>
        <position position="184"/>
    </location>
</feature>
<comment type="catalytic activity">
    <reaction evidence="7">
        <text>L-methionine + H2O = methanethiol + 2-oxobutanoate + NH4(+)</text>
        <dbReference type="Rhea" id="RHEA:23800"/>
        <dbReference type="ChEBI" id="CHEBI:15377"/>
        <dbReference type="ChEBI" id="CHEBI:16007"/>
        <dbReference type="ChEBI" id="CHEBI:16763"/>
        <dbReference type="ChEBI" id="CHEBI:28938"/>
        <dbReference type="ChEBI" id="CHEBI:57844"/>
        <dbReference type="EC" id="4.4.1.11"/>
    </reaction>
    <physiologicalReaction direction="left-to-right" evidence="7">
        <dbReference type="Rhea" id="RHEA:23801"/>
    </physiologicalReaction>
</comment>
<accession>A0A2P2BS03</accession>
<evidence type="ECO:0000256" key="8">
    <source>
        <dbReference type="PIRSR" id="PIRSR001434-2"/>
    </source>
</evidence>
<evidence type="ECO:0000256" key="4">
    <source>
        <dbReference type="ARBA" id="ARBA00047175"/>
    </source>
</evidence>
<dbReference type="GO" id="GO:0003961">
    <property type="term" value="F:O-acetylhomoserine aminocarboxypropyltransferase activity"/>
    <property type="evidence" value="ECO:0007669"/>
    <property type="project" value="TreeGrafter"/>
</dbReference>
<evidence type="ECO:0000256" key="5">
    <source>
        <dbReference type="ARBA" id="ARBA00047199"/>
    </source>
</evidence>
<evidence type="ECO:0000256" key="3">
    <source>
        <dbReference type="ARBA" id="ARBA00022898"/>
    </source>
</evidence>
<dbReference type="GO" id="GO:0047982">
    <property type="term" value="F:homocysteine desulfhydrase activity"/>
    <property type="evidence" value="ECO:0007669"/>
    <property type="project" value="UniProtKB-EC"/>
</dbReference>
<dbReference type="KEGG" id="rhom:FRIFI_1596"/>
<dbReference type="GO" id="GO:0005737">
    <property type="term" value="C:cytoplasm"/>
    <property type="evidence" value="ECO:0007669"/>
    <property type="project" value="TreeGrafter"/>
</dbReference>
<dbReference type="FunFam" id="3.40.640.10:FF:000046">
    <property type="entry name" value="Cystathionine gamma-lyase"/>
    <property type="match status" value="1"/>
</dbReference>
<dbReference type="EMBL" id="LN650648">
    <property type="protein sequence ID" value="CEI73130.1"/>
    <property type="molecule type" value="Genomic_DNA"/>
</dbReference>
<dbReference type="AlphaFoldDB" id="A0A2P2BS03"/>
<keyword evidence="10" id="KW-0808">Transferase</keyword>
<dbReference type="PANTHER" id="PTHR43797">
    <property type="entry name" value="HOMOCYSTEINE/CYSTEINE SYNTHASE"/>
    <property type="match status" value="1"/>
</dbReference>
<dbReference type="Pfam" id="PF01053">
    <property type="entry name" value="Cys_Met_Meta_PP"/>
    <property type="match status" value="1"/>
</dbReference>
<organism evidence="10 11">
    <name type="scientific">Romboutsia hominis</name>
    <dbReference type="NCBI Taxonomy" id="1507512"/>
    <lineage>
        <taxon>Bacteria</taxon>
        <taxon>Bacillati</taxon>
        <taxon>Bacillota</taxon>
        <taxon>Clostridia</taxon>
        <taxon>Peptostreptococcales</taxon>
        <taxon>Peptostreptococcaceae</taxon>
        <taxon>Romboutsia</taxon>
    </lineage>
</organism>
<dbReference type="Gene3D" id="3.40.640.10">
    <property type="entry name" value="Type I PLP-dependent aspartate aminotransferase-like (Major domain)"/>
    <property type="match status" value="1"/>
</dbReference>
<evidence type="ECO:0000256" key="7">
    <source>
        <dbReference type="ARBA" id="ARBA00052699"/>
    </source>
</evidence>
<dbReference type="CDD" id="cd00614">
    <property type="entry name" value="CGS_like"/>
    <property type="match status" value="1"/>
</dbReference>
<comment type="catalytic activity">
    <reaction evidence="6">
        <text>L-homocysteine + H2O = 2-oxobutanoate + hydrogen sulfide + NH4(+) + H(+)</text>
        <dbReference type="Rhea" id="RHEA:14501"/>
        <dbReference type="ChEBI" id="CHEBI:15377"/>
        <dbReference type="ChEBI" id="CHEBI:15378"/>
        <dbReference type="ChEBI" id="CHEBI:16763"/>
        <dbReference type="ChEBI" id="CHEBI:28938"/>
        <dbReference type="ChEBI" id="CHEBI:29919"/>
        <dbReference type="ChEBI" id="CHEBI:58199"/>
        <dbReference type="EC" id="4.4.1.2"/>
    </reaction>
    <physiologicalReaction direction="left-to-right" evidence="6">
        <dbReference type="Rhea" id="RHEA:14502"/>
    </physiologicalReaction>
</comment>
<dbReference type="InterPro" id="IPR006235">
    <property type="entry name" value="OAc-hSer/O-AcSer_sulfhydrylase"/>
</dbReference>
<comment type="similarity">
    <text evidence="2 9">Belongs to the trans-sulfuration enzymes family.</text>
</comment>
<keyword evidence="11" id="KW-1185">Reference proteome</keyword>
<dbReference type="InterPro" id="IPR015424">
    <property type="entry name" value="PyrdxlP-dep_Trfase"/>
</dbReference>
<keyword evidence="3 8" id="KW-0663">Pyridoxal phosphate</keyword>
<keyword evidence="10" id="KW-0456">Lyase</keyword>
<evidence type="ECO:0000256" key="6">
    <source>
        <dbReference type="ARBA" id="ARBA00048780"/>
    </source>
</evidence>
<dbReference type="InterPro" id="IPR015421">
    <property type="entry name" value="PyrdxlP-dep_Trfase_major"/>
</dbReference>
<dbReference type="GO" id="GO:0019346">
    <property type="term" value="P:transsulfuration"/>
    <property type="evidence" value="ECO:0007669"/>
    <property type="project" value="InterPro"/>
</dbReference>
<dbReference type="GO" id="GO:0018826">
    <property type="term" value="F:methionine gamma-lyase activity"/>
    <property type="evidence" value="ECO:0007669"/>
    <property type="project" value="UniProtKB-EC"/>
</dbReference>
<evidence type="ECO:0000256" key="9">
    <source>
        <dbReference type="RuleBase" id="RU362118"/>
    </source>
</evidence>
<evidence type="ECO:0000313" key="10">
    <source>
        <dbReference type="EMBL" id="CEI73130.1"/>
    </source>
</evidence>
<reference evidence="10 11" key="1">
    <citation type="submission" date="2014-09" db="EMBL/GenBank/DDBJ databases">
        <authorList>
            <person name="Hornung B.V."/>
        </authorList>
    </citation>
    <scope>NUCLEOTIDE SEQUENCE [LARGE SCALE GENOMIC DNA]</scope>
    <source>
        <strain evidence="10 11">FRIFI</strain>
    </source>
</reference>
<dbReference type="EC" id="4.4.1.2" evidence="4"/>
<dbReference type="Gene3D" id="3.90.1150.10">
    <property type="entry name" value="Aspartate Aminotransferase, domain 1"/>
    <property type="match status" value="1"/>
</dbReference>
<proteinExistence type="inferred from homology"/>
<dbReference type="GO" id="GO:0030170">
    <property type="term" value="F:pyridoxal phosphate binding"/>
    <property type="evidence" value="ECO:0007669"/>
    <property type="project" value="InterPro"/>
</dbReference>
<name>A0A2P2BS03_9FIRM</name>
<protein>
    <recommendedName>
        <fullName evidence="4">homocysteine desulfhydrase</fullName>
        <ecNumber evidence="4">4.4.1.2</ecNumber>
    </recommendedName>
    <alternativeName>
        <fullName evidence="5">Homocysteine desulfhydrase</fullName>
    </alternativeName>
</protein>
<gene>
    <name evidence="10" type="ORF">FRIFI_1596</name>
</gene>
<dbReference type="Proteomes" id="UP000245695">
    <property type="component" value="Chromosome 1"/>
</dbReference>
<dbReference type="InterPro" id="IPR000277">
    <property type="entry name" value="Cys/Met-Metab_PyrdxlP-dep_enz"/>
</dbReference>
<dbReference type="GO" id="GO:0006535">
    <property type="term" value="P:cysteine biosynthetic process from serine"/>
    <property type="evidence" value="ECO:0007669"/>
    <property type="project" value="TreeGrafter"/>
</dbReference>
<dbReference type="PANTHER" id="PTHR43797:SF3">
    <property type="entry name" value="O-ACETYLHOMOSERINE SULFHYDRYLASE"/>
    <property type="match status" value="1"/>
</dbReference>
<evidence type="ECO:0000256" key="1">
    <source>
        <dbReference type="ARBA" id="ARBA00001933"/>
    </source>
</evidence>
<dbReference type="GO" id="GO:0071269">
    <property type="term" value="P:L-homocysteine biosynthetic process"/>
    <property type="evidence" value="ECO:0007669"/>
    <property type="project" value="TreeGrafter"/>
</dbReference>
<evidence type="ECO:0000313" key="11">
    <source>
        <dbReference type="Proteomes" id="UP000245695"/>
    </source>
</evidence>
<comment type="cofactor">
    <cofactor evidence="1 9">
        <name>pyridoxal 5'-phosphate</name>
        <dbReference type="ChEBI" id="CHEBI:597326"/>
    </cofactor>
</comment>
<evidence type="ECO:0000256" key="2">
    <source>
        <dbReference type="ARBA" id="ARBA00009077"/>
    </source>
</evidence>